<dbReference type="EMBL" id="AP027452">
    <property type="protein sequence ID" value="BDY28958.1"/>
    <property type="molecule type" value="Genomic_DNA"/>
</dbReference>
<accession>A0AAI8TUE7</accession>
<dbReference type="GO" id="GO:0006355">
    <property type="term" value="P:regulation of DNA-templated transcription"/>
    <property type="evidence" value="ECO:0007669"/>
    <property type="project" value="InterPro"/>
</dbReference>
<keyword evidence="2" id="KW-0804">Transcription</keyword>
<gene>
    <name evidence="4" type="ORF">hbim_02894</name>
</gene>
<dbReference type="SUPFAM" id="SSF46894">
    <property type="entry name" value="C-terminal effector domain of the bipartite response regulators"/>
    <property type="match status" value="1"/>
</dbReference>
<dbReference type="Gene3D" id="3.30.450.40">
    <property type="match status" value="1"/>
</dbReference>
<dbReference type="InterPro" id="IPR029016">
    <property type="entry name" value="GAF-like_dom_sf"/>
</dbReference>
<proteinExistence type="predicted"/>
<dbReference type="AlphaFoldDB" id="A0AAI8TUE7"/>
<evidence type="ECO:0000313" key="4">
    <source>
        <dbReference type="EMBL" id="BDY28958.1"/>
    </source>
</evidence>
<organism evidence="4 5">
    <name type="scientific">Mycolicibacterium mageritense</name>
    <name type="common">Mycobacterium mageritense</name>
    <dbReference type="NCBI Taxonomy" id="53462"/>
    <lineage>
        <taxon>Bacteria</taxon>
        <taxon>Bacillati</taxon>
        <taxon>Actinomycetota</taxon>
        <taxon>Actinomycetes</taxon>
        <taxon>Mycobacteriales</taxon>
        <taxon>Mycobacteriaceae</taxon>
        <taxon>Mycolicibacterium</taxon>
    </lineage>
</organism>
<dbReference type="Gene3D" id="1.10.10.10">
    <property type="entry name" value="Winged helix-like DNA-binding domain superfamily/Winged helix DNA-binding domain"/>
    <property type="match status" value="1"/>
</dbReference>
<evidence type="ECO:0000256" key="2">
    <source>
        <dbReference type="ARBA" id="ARBA00023163"/>
    </source>
</evidence>
<keyword evidence="1" id="KW-0805">Transcription regulation</keyword>
<sequence length="400" mass="43119">MNTMTRPAVTGASVDLVRHARLLSEIREAVLSGQQPPRQPRPLVARSWERLCTHGISPDDCGRSTSVTLSEVENRRSRSDLRKVLPDLRAVLGSAAASADFVVVIADNDGVVLWRDGAQTIRRTADQLGFVEGASWAENAVGTNAIGTALIENTGITLFSAEHYARRQHSWYCIGEPVHDPRSGDILGVIDISGPAMTLHPSTAGLAQSAARLAEATLWRLHRESLDRLCEQSAALLAGAAPALVVDEHGWVACARGLENPGRIAAPSPEAAVFVPGLGLTVPEPLGHGWILRPHRVDAHVELELDLGDTPRATIRGDVTWTRGLSPRHAQILRMLAQNTGHGVNATDLSIALYGNAEHTVAVRSEISRLRKRLGAIITGQPYRFSDQVAVRVLTGLEPR</sequence>
<feature type="domain" description="GAF" evidence="3">
    <location>
        <begin position="103"/>
        <end position="217"/>
    </location>
</feature>
<evidence type="ECO:0000259" key="3">
    <source>
        <dbReference type="Pfam" id="PF01590"/>
    </source>
</evidence>
<evidence type="ECO:0000256" key="1">
    <source>
        <dbReference type="ARBA" id="ARBA00023015"/>
    </source>
</evidence>
<name>A0AAI8TUE7_MYCME</name>
<dbReference type="GO" id="GO:0003677">
    <property type="term" value="F:DNA binding"/>
    <property type="evidence" value="ECO:0007669"/>
    <property type="project" value="InterPro"/>
</dbReference>
<dbReference type="InterPro" id="IPR003018">
    <property type="entry name" value="GAF"/>
</dbReference>
<protein>
    <recommendedName>
        <fullName evidence="3">GAF domain-containing protein</fullName>
    </recommendedName>
</protein>
<dbReference type="Proteomes" id="UP001241092">
    <property type="component" value="Chromosome"/>
</dbReference>
<evidence type="ECO:0000313" key="5">
    <source>
        <dbReference type="Proteomes" id="UP001241092"/>
    </source>
</evidence>
<dbReference type="Pfam" id="PF01590">
    <property type="entry name" value="GAF"/>
    <property type="match status" value="1"/>
</dbReference>
<dbReference type="InterPro" id="IPR036388">
    <property type="entry name" value="WH-like_DNA-bd_sf"/>
</dbReference>
<dbReference type="InterPro" id="IPR016032">
    <property type="entry name" value="Sig_transdc_resp-reg_C-effctor"/>
</dbReference>
<reference evidence="4" key="1">
    <citation type="submission" date="2023-03" db="EMBL/GenBank/DDBJ databases">
        <title>Draft genome sequence of a Mycolicibacterium mageritense strain H4_3_1 isolated from a hybrid biological-inorganic system reactor.</title>
        <authorList>
            <person name="Feng X."/>
            <person name="Kazama D."/>
            <person name="Sato K."/>
            <person name="Kobayashi H."/>
        </authorList>
    </citation>
    <scope>NUCLEOTIDE SEQUENCE</scope>
    <source>
        <strain evidence="4">H4_3_1</strain>
    </source>
</reference>